<dbReference type="Proteomes" id="UP000515211">
    <property type="component" value="Chromosome 7"/>
</dbReference>
<dbReference type="GeneID" id="127739653"/>
<organism evidence="4 5">
    <name type="scientific">Arachis duranensis</name>
    <name type="common">Wild peanut</name>
    <dbReference type="NCBI Taxonomy" id="130453"/>
    <lineage>
        <taxon>Eukaryota</taxon>
        <taxon>Viridiplantae</taxon>
        <taxon>Streptophyta</taxon>
        <taxon>Embryophyta</taxon>
        <taxon>Tracheophyta</taxon>
        <taxon>Spermatophyta</taxon>
        <taxon>Magnoliopsida</taxon>
        <taxon>eudicotyledons</taxon>
        <taxon>Gunneridae</taxon>
        <taxon>Pentapetalae</taxon>
        <taxon>rosids</taxon>
        <taxon>fabids</taxon>
        <taxon>Fabales</taxon>
        <taxon>Fabaceae</taxon>
        <taxon>Papilionoideae</taxon>
        <taxon>50 kb inversion clade</taxon>
        <taxon>dalbergioids sensu lato</taxon>
        <taxon>Dalbergieae</taxon>
        <taxon>Pterocarpus clade</taxon>
        <taxon>Arachis</taxon>
    </lineage>
</organism>
<dbReference type="AlphaFoldDB" id="A0A6P5MF83"/>
<gene>
    <name evidence="5" type="primary">LOC127739653</name>
</gene>
<dbReference type="Pfam" id="PF01190">
    <property type="entry name" value="Pollen_Ole_e_1"/>
    <property type="match status" value="1"/>
</dbReference>
<evidence type="ECO:0000256" key="3">
    <source>
        <dbReference type="SAM" id="MobiDB-lite"/>
    </source>
</evidence>
<dbReference type="InterPro" id="IPR006041">
    <property type="entry name" value="Pollen_Ole_e1_allergen"/>
</dbReference>
<name>A0A6P5MF83_ARADU</name>
<reference evidence="4" key="1">
    <citation type="journal article" date="2016" name="Nat. Genet.">
        <title>The genome sequences of Arachis duranensis and Arachis ipaensis, the diploid ancestors of cultivated peanut.</title>
        <authorList>
            <person name="Bertioli D.J."/>
            <person name="Cannon S.B."/>
            <person name="Froenicke L."/>
            <person name="Huang G."/>
            <person name="Farmer A.D."/>
            <person name="Cannon E.K."/>
            <person name="Liu X."/>
            <person name="Gao D."/>
            <person name="Clevenger J."/>
            <person name="Dash S."/>
            <person name="Ren L."/>
            <person name="Moretzsohn M.C."/>
            <person name="Shirasawa K."/>
            <person name="Huang W."/>
            <person name="Vidigal B."/>
            <person name="Abernathy B."/>
            <person name="Chu Y."/>
            <person name="Niederhuth C.E."/>
            <person name="Umale P."/>
            <person name="Araujo A.C."/>
            <person name="Kozik A."/>
            <person name="Kim K.D."/>
            <person name="Burow M.D."/>
            <person name="Varshney R.K."/>
            <person name="Wang X."/>
            <person name="Zhang X."/>
            <person name="Barkley N."/>
            <person name="Guimaraes P.M."/>
            <person name="Isobe S."/>
            <person name="Guo B."/>
            <person name="Liao B."/>
            <person name="Stalker H.T."/>
            <person name="Schmitz R.J."/>
            <person name="Scheffler B.E."/>
            <person name="Leal-Bertioli S.C."/>
            <person name="Xun X."/>
            <person name="Jackson S.A."/>
            <person name="Michelmore R."/>
            <person name="Ozias-Akins P."/>
        </authorList>
    </citation>
    <scope>NUCLEOTIDE SEQUENCE [LARGE SCALE GENOMIC DNA]</scope>
    <source>
        <strain evidence="4">cv. V14167</strain>
    </source>
</reference>
<keyword evidence="4" id="KW-1185">Reference proteome</keyword>
<evidence type="ECO:0000313" key="5">
    <source>
        <dbReference type="RefSeq" id="XP_020983872.2"/>
    </source>
</evidence>
<dbReference type="KEGG" id="adu:127739653"/>
<proteinExistence type="inferred from homology"/>
<dbReference type="RefSeq" id="XP_020983872.2">
    <property type="nucleotide sequence ID" value="XM_021128213.2"/>
</dbReference>
<accession>A0A6P5MF83</accession>
<dbReference type="PANTHER" id="PTHR31614:SF20">
    <property type="entry name" value="POLLEN PROTEIN OLE E I-LIKE PROTEIN"/>
    <property type="match status" value="1"/>
</dbReference>
<evidence type="ECO:0000313" key="4">
    <source>
        <dbReference type="Proteomes" id="UP000515211"/>
    </source>
</evidence>
<evidence type="ECO:0000256" key="1">
    <source>
        <dbReference type="ARBA" id="ARBA00010049"/>
    </source>
</evidence>
<evidence type="ECO:0000256" key="2">
    <source>
        <dbReference type="ARBA" id="ARBA00023157"/>
    </source>
</evidence>
<keyword evidence="2" id="KW-1015">Disulfide bond</keyword>
<reference evidence="5" key="2">
    <citation type="submission" date="2025-08" db="UniProtKB">
        <authorList>
            <consortium name="RefSeq"/>
        </authorList>
    </citation>
    <scope>IDENTIFICATION</scope>
    <source>
        <tissue evidence="5">Whole plant</tissue>
    </source>
</reference>
<dbReference type="PANTHER" id="PTHR31614">
    <property type="entry name" value="PROTEIN DOWNSTREAM OF FLC-RELATED"/>
    <property type="match status" value="1"/>
</dbReference>
<sequence>MLPLPSNTEHRIKIGEAKSSPPQDTMIPLRRFAATACYTSNYGSFLSVLADDKSKEPTFTIEGKIYCDPCRVEFETRLSHPLSDIKVTLECKKIGDEKNITYTAETQTDKNGFYTLAVMGDHQEEICTVQTERSNHPKCKEPMKRMDADRVVLTKNDGVSSSRRFVNPLGFMTRNIDARCVSVAKELGMWVGAEDQHDEA</sequence>
<feature type="region of interest" description="Disordered" evidence="3">
    <location>
        <begin position="1"/>
        <end position="23"/>
    </location>
</feature>
<comment type="similarity">
    <text evidence="1">Belongs to the Ole e I family.</text>
</comment>
<protein>
    <submittedName>
        <fullName evidence="5">Olee1-like protein</fullName>
    </submittedName>
</protein>